<gene>
    <name evidence="1" type="ORF">PHYBLDRAFT_76368</name>
</gene>
<dbReference type="InParanoid" id="A0A167P7Q2"/>
<protein>
    <submittedName>
        <fullName evidence="1">Uncharacterized protein</fullName>
    </submittedName>
</protein>
<dbReference type="RefSeq" id="XP_018295456.1">
    <property type="nucleotide sequence ID" value="XM_018443147.1"/>
</dbReference>
<dbReference type="GeneID" id="29004053"/>
<evidence type="ECO:0000313" key="1">
    <source>
        <dbReference type="EMBL" id="OAD77416.1"/>
    </source>
</evidence>
<evidence type="ECO:0000313" key="2">
    <source>
        <dbReference type="Proteomes" id="UP000077315"/>
    </source>
</evidence>
<organism evidence="1 2">
    <name type="scientific">Phycomyces blakesleeanus (strain ATCC 8743b / DSM 1359 / FGSC 10004 / NBRC 33097 / NRRL 1555)</name>
    <dbReference type="NCBI Taxonomy" id="763407"/>
    <lineage>
        <taxon>Eukaryota</taxon>
        <taxon>Fungi</taxon>
        <taxon>Fungi incertae sedis</taxon>
        <taxon>Mucoromycota</taxon>
        <taxon>Mucoromycotina</taxon>
        <taxon>Mucoromycetes</taxon>
        <taxon>Mucorales</taxon>
        <taxon>Phycomycetaceae</taxon>
        <taxon>Phycomyces</taxon>
    </lineage>
</organism>
<sequence>MLIKVQYAVNGTIFGRLNEYCLMIRKQYPMLPVSIGFCINSTNQEFKDLTYECERPFNQQPLHPLNALGRFFKYRNRKKEMQLLDCSTELLDVYSEMKQLMKNESKEQLTLFAASRHHISPE</sequence>
<keyword evidence="2" id="KW-1185">Reference proteome</keyword>
<dbReference type="Proteomes" id="UP000077315">
    <property type="component" value="Unassembled WGS sequence"/>
</dbReference>
<dbReference type="VEuPathDB" id="FungiDB:PHYBLDRAFT_76368"/>
<accession>A0A167P7Q2</accession>
<dbReference type="OrthoDB" id="2281119at2759"/>
<reference evidence="2" key="1">
    <citation type="submission" date="2015-06" db="EMBL/GenBank/DDBJ databases">
        <title>Expansion of signal transduction pathways in fungi by whole-genome duplication.</title>
        <authorList>
            <consortium name="DOE Joint Genome Institute"/>
            <person name="Corrochano L.M."/>
            <person name="Kuo A."/>
            <person name="Marcet-Houben M."/>
            <person name="Polaino S."/>
            <person name="Salamov A."/>
            <person name="Villalobos J.M."/>
            <person name="Alvarez M.I."/>
            <person name="Avalos J."/>
            <person name="Benito E.P."/>
            <person name="Benoit I."/>
            <person name="Burger G."/>
            <person name="Camino L.P."/>
            <person name="Canovas D."/>
            <person name="Cerda-Olmedo E."/>
            <person name="Cheng J.-F."/>
            <person name="Dominguez A."/>
            <person name="Elias M."/>
            <person name="Eslava A.P."/>
            <person name="Glaser F."/>
            <person name="Grimwood J."/>
            <person name="Gutierrez G."/>
            <person name="Heitman J."/>
            <person name="Henrissat B."/>
            <person name="Iturriaga E.A."/>
            <person name="Lang B.F."/>
            <person name="Lavin J.L."/>
            <person name="Lee S."/>
            <person name="Li W."/>
            <person name="Lindquist E."/>
            <person name="Lopez-Garcia S."/>
            <person name="Luque E.M."/>
            <person name="Marcos A.T."/>
            <person name="Martin J."/>
            <person name="McCluskey K."/>
            <person name="Medina H.R."/>
            <person name="Miralles-Duran A."/>
            <person name="Miyazaki A."/>
            <person name="Munoz-Torres E."/>
            <person name="Oguiza J.A."/>
            <person name="Ohm R."/>
            <person name="Olmedo M."/>
            <person name="Orejas M."/>
            <person name="Ortiz-Castellanos L."/>
            <person name="Pisabarro A.G."/>
            <person name="Rodriguez-Romero J."/>
            <person name="Ruiz-Herrera J."/>
            <person name="Ruiz-Vazquez R."/>
            <person name="Sanz C."/>
            <person name="Schackwitz W."/>
            <person name="Schmutz J."/>
            <person name="Shahriari M."/>
            <person name="Shelest E."/>
            <person name="Silva-Franco F."/>
            <person name="Soanes D."/>
            <person name="Syed K."/>
            <person name="Tagua V.G."/>
            <person name="Talbot N.J."/>
            <person name="Thon M."/>
            <person name="De vries R.P."/>
            <person name="Wiebenga A."/>
            <person name="Yadav J.S."/>
            <person name="Braun E.L."/>
            <person name="Baker S."/>
            <person name="Garre V."/>
            <person name="Horwitz B."/>
            <person name="Torres-Martinez S."/>
            <person name="Idnurm A."/>
            <person name="Herrera-Estrella A."/>
            <person name="Gabaldon T."/>
            <person name="Grigoriev I.V."/>
        </authorList>
    </citation>
    <scope>NUCLEOTIDE SEQUENCE [LARGE SCALE GENOMIC DNA]</scope>
    <source>
        <strain evidence="2">NRRL 1555(-)</strain>
    </source>
</reference>
<dbReference type="EMBL" id="KV440974">
    <property type="protein sequence ID" value="OAD77416.1"/>
    <property type="molecule type" value="Genomic_DNA"/>
</dbReference>
<dbReference type="AlphaFoldDB" id="A0A167P7Q2"/>
<name>A0A167P7Q2_PHYB8</name>
<proteinExistence type="predicted"/>